<dbReference type="AlphaFoldDB" id="A0A2A4I480"/>
<organism evidence="1 2">
    <name type="scientific">Sphingomonas adhaesiva</name>
    <dbReference type="NCBI Taxonomy" id="28212"/>
    <lineage>
        <taxon>Bacteria</taxon>
        <taxon>Pseudomonadati</taxon>
        <taxon>Pseudomonadota</taxon>
        <taxon>Alphaproteobacteria</taxon>
        <taxon>Sphingomonadales</taxon>
        <taxon>Sphingomonadaceae</taxon>
        <taxon>Sphingomonas</taxon>
    </lineage>
</organism>
<protein>
    <submittedName>
        <fullName evidence="1">Uncharacterized protein</fullName>
    </submittedName>
</protein>
<keyword evidence="2" id="KW-1185">Reference proteome</keyword>
<accession>A0A2A4I480</accession>
<evidence type="ECO:0000313" key="1">
    <source>
        <dbReference type="EMBL" id="PCG13289.1"/>
    </source>
</evidence>
<dbReference type="Proteomes" id="UP000218323">
    <property type="component" value="Unassembled WGS sequence"/>
</dbReference>
<reference evidence="1 2" key="1">
    <citation type="submission" date="2017-09" db="EMBL/GenBank/DDBJ databases">
        <title>Sphingomonas adhaesiva DSM 7418, whole genome shotgun sequence.</title>
        <authorList>
            <person name="Feng G."/>
            <person name="Zhu H."/>
        </authorList>
    </citation>
    <scope>NUCLEOTIDE SEQUENCE [LARGE SCALE GENOMIC DNA]</scope>
    <source>
        <strain evidence="1 2">DSM 7418</strain>
    </source>
</reference>
<evidence type="ECO:0000313" key="2">
    <source>
        <dbReference type="Proteomes" id="UP000218323"/>
    </source>
</evidence>
<sequence>MQGRQTLPNAQRKTYSLMAKELDEQQAAEVASIRERIKDLIERAFAKGKPAYFLAQLGNELSDQDRKTLEHLTGTKVARFVMDNFDYEVGRTGQHENILYLVAPHGNGAIRPELAPRYNGRFWAAFKIPLDAGEQRFINLETFEFGPDATAIAAQDAQVREISPDFLPRGGEVPTSEEILKRIAGWLEAQKLDQAAFLIQRRKRHRGQDDLLSALINALDKDQLKRVSLPLDVIQTLGTTKRD</sequence>
<gene>
    <name evidence="1" type="ORF">COA07_15115</name>
</gene>
<proteinExistence type="predicted"/>
<dbReference type="EMBL" id="NWVC01000009">
    <property type="protein sequence ID" value="PCG13289.1"/>
    <property type="molecule type" value="Genomic_DNA"/>
</dbReference>
<name>A0A2A4I480_9SPHN</name>
<comment type="caution">
    <text evidence="1">The sequence shown here is derived from an EMBL/GenBank/DDBJ whole genome shotgun (WGS) entry which is preliminary data.</text>
</comment>